<comment type="caution">
    <text evidence="1">The sequence shown here is derived from an EMBL/GenBank/DDBJ whole genome shotgun (WGS) entry which is preliminary data.</text>
</comment>
<dbReference type="EMBL" id="MLYV02001096">
    <property type="protein sequence ID" value="PSR73213.1"/>
    <property type="molecule type" value="Genomic_DNA"/>
</dbReference>
<sequence>MPALKYLTLERVNNWLPGTFSGLVHFNLTADFDDSYVLNSLLDVLRNSPDLQELLVCHRSNGLPDDQDVESVENPINMGKLSVLIGSKMTRYQAYRLLSWLRIPSSATIAMFNMVTLPERVPLSVLPTDPANLPSLQRPQKLWIWKSSHLMTTDADYRPLLFMSLKEECKKTWSQDNNIFNYFDCDLPLAALINELRLVGDVPLDAGTSYWTETLRAMPTLELIDLKLPLEDIRTILSLFSVLSCPEGSLRCSPIHTEMVKSLEDGIRAEADNPSSSHPLVQLSFRVNLGEHPAYMCVKVNQAEFTLNSTAPFIRTIVKRYRATEVMESSYTIEVPELWRAHWQGDWPAVQHE</sequence>
<reference evidence="1 2" key="1">
    <citation type="submission" date="2018-02" db="EMBL/GenBank/DDBJ databases">
        <title>Genome sequence of the basidiomycete white-rot fungus Phlebia centrifuga.</title>
        <authorList>
            <person name="Granchi Z."/>
            <person name="Peng M."/>
            <person name="de Vries R.P."/>
            <person name="Hilden K."/>
            <person name="Makela M.R."/>
            <person name="Grigoriev I."/>
            <person name="Riley R."/>
        </authorList>
    </citation>
    <scope>NUCLEOTIDE SEQUENCE [LARGE SCALE GENOMIC DNA]</scope>
    <source>
        <strain evidence="1 2">FBCC195</strain>
    </source>
</reference>
<accession>A0A2R6NMG0</accession>
<evidence type="ECO:0000313" key="1">
    <source>
        <dbReference type="EMBL" id="PSR73213.1"/>
    </source>
</evidence>
<evidence type="ECO:0000313" key="2">
    <source>
        <dbReference type="Proteomes" id="UP000186601"/>
    </source>
</evidence>
<dbReference type="Proteomes" id="UP000186601">
    <property type="component" value="Unassembled WGS sequence"/>
</dbReference>
<proteinExistence type="predicted"/>
<dbReference type="AlphaFoldDB" id="A0A2R6NMG0"/>
<gene>
    <name evidence="1" type="ORF">PHLCEN_2v10934</name>
</gene>
<keyword evidence="2" id="KW-1185">Reference proteome</keyword>
<protein>
    <submittedName>
        <fullName evidence="1">Uncharacterized protein</fullName>
    </submittedName>
</protein>
<organism evidence="1 2">
    <name type="scientific">Hermanssonia centrifuga</name>
    <dbReference type="NCBI Taxonomy" id="98765"/>
    <lineage>
        <taxon>Eukaryota</taxon>
        <taxon>Fungi</taxon>
        <taxon>Dikarya</taxon>
        <taxon>Basidiomycota</taxon>
        <taxon>Agaricomycotina</taxon>
        <taxon>Agaricomycetes</taxon>
        <taxon>Polyporales</taxon>
        <taxon>Meruliaceae</taxon>
        <taxon>Hermanssonia</taxon>
    </lineage>
</organism>
<name>A0A2R6NMG0_9APHY</name>